<dbReference type="Proteomes" id="UP000805193">
    <property type="component" value="Unassembled WGS sequence"/>
</dbReference>
<feature type="non-terminal residue" evidence="1">
    <location>
        <position position="168"/>
    </location>
</feature>
<evidence type="ECO:0000313" key="2">
    <source>
        <dbReference type="Proteomes" id="UP000805193"/>
    </source>
</evidence>
<dbReference type="EMBL" id="JABSTQ010011350">
    <property type="protein sequence ID" value="KAG0412407.1"/>
    <property type="molecule type" value="Genomic_DNA"/>
</dbReference>
<organism evidence="1 2">
    <name type="scientific">Ixodes persulcatus</name>
    <name type="common">Taiga tick</name>
    <dbReference type="NCBI Taxonomy" id="34615"/>
    <lineage>
        <taxon>Eukaryota</taxon>
        <taxon>Metazoa</taxon>
        <taxon>Ecdysozoa</taxon>
        <taxon>Arthropoda</taxon>
        <taxon>Chelicerata</taxon>
        <taxon>Arachnida</taxon>
        <taxon>Acari</taxon>
        <taxon>Parasitiformes</taxon>
        <taxon>Ixodida</taxon>
        <taxon>Ixodoidea</taxon>
        <taxon>Ixodidae</taxon>
        <taxon>Ixodinae</taxon>
        <taxon>Ixodes</taxon>
    </lineage>
</organism>
<gene>
    <name evidence="1" type="ORF">HPB47_010463</name>
</gene>
<keyword evidence="2" id="KW-1185">Reference proteome</keyword>
<evidence type="ECO:0000313" key="1">
    <source>
        <dbReference type="EMBL" id="KAG0412407.1"/>
    </source>
</evidence>
<protein>
    <submittedName>
        <fullName evidence="1">Uncharacterized protein</fullName>
    </submittedName>
</protein>
<name>A0AC60NZA2_IXOPE</name>
<comment type="caution">
    <text evidence="1">The sequence shown here is derived from an EMBL/GenBank/DDBJ whole genome shotgun (WGS) entry which is preliminary data.</text>
</comment>
<accession>A0AC60NZA2</accession>
<reference evidence="1 2" key="1">
    <citation type="journal article" date="2020" name="Cell">
        <title>Large-Scale Comparative Analyses of Tick Genomes Elucidate Their Genetic Diversity and Vector Capacities.</title>
        <authorList>
            <consortium name="Tick Genome and Microbiome Consortium (TIGMIC)"/>
            <person name="Jia N."/>
            <person name="Wang J."/>
            <person name="Shi W."/>
            <person name="Du L."/>
            <person name="Sun Y."/>
            <person name="Zhan W."/>
            <person name="Jiang J.F."/>
            <person name="Wang Q."/>
            <person name="Zhang B."/>
            <person name="Ji P."/>
            <person name="Bell-Sakyi L."/>
            <person name="Cui X.M."/>
            <person name="Yuan T.T."/>
            <person name="Jiang B.G."/>
            <person name="Yang W.F."/>
            <person name="Lam T.T."/>
            <person name="Chang Q.C."/>
            <person name="Ding S.J."/>
            <person name="Wang X.J."/>
            <person name="Zhu J.G."/>
            <person name="Ruan X.D."/>
            <person name="Zhao L."/>
            <person name="Wei J.T."/>
            <person name="Ye R.Z."/>
            <person name="Que T.C."/>
            <person name="Du C.H."/>
            <person name="Zhou Y.H."/>
            <person name="Cheng J.X."/>
            <person name="Dai P.F."/>
            <person name="Guo W.B."/>
            <person name="Han X.H."/>
            <person name="Huang E.J."/>
            <person name="Li L.F."/>
            <person name="Wei W."/>
            <person name="Gao Y.C."/>
            <person name="Liu J.Z."/>
            <person name="Shao H.Z."/>
            <person name="Wang X."/>
            <person name="Wang C.C."/>
            <person name="Yang T.C."/>
            <person name="Huo Q.B."/>
            <person name="Li W."/>
            <person name="Chen H.Y."/>
            <person name="Chen S.E."/>
            <person name="Zhou L.G."/>
            <person name="Ni X.B."/>
            <person name="Tian J.H."/>
            <person name="Sheng Y."/>
            <person name="Liu T."/>
            <person name="Pan Y.S."/>
            <person name="Xia L.Y."/>
            <person name="Li J."/>
            <person name="Zhao F."/>
            <person name="Cao W.C."/>
        </authorList>
    </citation>
    <scope>NUCLEOTIDE SEQUENCE [LARGE SCALE GENOMIC DNA]</scope>
    <source>
        <strain evidence="1">Iper-2018</strain>
    </source>
</reference>
<proteinExistence type="predicted"/>
<sequence length="168" mass="18145">MVGLKTGLLTGAEVPVAPTLAESAGVSVAAKTTPAVLEVTPALVESAVAPVVATPIPAGPRKSELSEWLTNSLQCTEDVKQEKEALEARNDTLSTTVKEVECKLCEAQHMSQQKKKEMIDELSRLQAEKVKKWTTTRGKDKEGGFVVLPHELYTKKAKEAVDKNFISS</sequence>